<reference evidence="5" key="1">
    <citation type="submission" date="2020-08" db="EMBL/GenBank/DDBJ databases">
        <title>Novel species isolated from subtropical streams in China.</title>
        <authorList>
            <person name="Lu H."/>
        </authorList>
    </citation>
    <scope>NUCLEOTIDE SEQUENCE</scope>
    <source>
        <strain evidence="5">LX22W</strain>
    </source>
</reference>
<feature type="domain" description="Gamma-butyrobetaine hydroxylase-like N-terminal" evidence="4">
    <location>
        <begin position="19"/>
        <end position="101"/>
    </location>
</feature>
<organism evidence="5 6">
    <name type="scientific">Undibacterium nitidum</name>
    <dbReference type="NCBI Taxonomy" id="2762298"/>
    <lineage>
        <taxon>Bacteria</taxon>
        <taxon>Pseudomonadati</taxon>
        <taxon>Pseudomonadota</taxon>
        <taxon>Betaproteobacteria</taxon>
        <taxon>Burkholderiales</taxon>
        <taxon>Oxalobacteraceae</taxon>
        <taxon>Undibacterium</taxon>
    </lineage>
</organism>
<accession>A0A923KS87</accession>
<keyword evidence="6" id="KW-1185">Reference proteome</keyword>
<evidence type="ECO:0000313" key="5">
    <source>
        <dbReference type="EMBL" id="MBC3880996.1"/>
    </source>
</evidence>
<evidence type="ECO:0000256" key="2">
    <source>
        <dbReference type="ARBA" id="ARBA00023004"/>
    </source>
</evidence>
<dbReference type="EMBL" id="JACOFZ010000001">
    <property type="protein sequence ID" value="MBC3880996.1"/>
    <property type="molecule type" value="Genomic_DNA"/>
</dbReference>
<evidence type="ECO:0000256" key="3">
    <source>
        <dbReference type="SAM" id="MobiDB-lite"/>
    </source>
</evidence>
<keyword evidence="1" id="KW-0479">Metal-binding</keyword>
<dbReference type="RefSeq" id="WP_186914550.1">
    <property type="nucleotide sequence ID" value="NZ_JACOFZ010000001.1"/>
</dbReference>
<dbReference type="Proteomes" id="UP000627446">
    <property type="component" value="Unassembled WGS sequence"/>
</dbReference>
<evidence type="ECO:0000256" key="1">
    <source>
        <dbReference type="ARBA" id="ARBA00022723"/>
    </source>
</evidence>
<dbReference type="Gene3D" id="3.30.2020.30">
    <property type="match status" value="1"/>
</dbReference>
<keyword evidence="2" id="KW-0408">Iron</keyword>
<dbReference type="InterPro" id="IPR038492">
    <property type="entry name" value="GBBH-like_N_sf"/>
</dbReference>
<dbReference type="PANTHER" id="PTHR35303">
    <property type="entry name" value="OS02G0197800 PROTEIN"/>
    <property type="match status" value="1"/>
</dbReference>
<dbReference type="PANTHER" id="PTHR35303:SF5">
    <property type="entry name" value="OS02G0197800 PROTEIN"/>
    <property type="match status" value="1"/>
</dbReference>
<dbReference type="Pfam" id="PF06155">
    <property type="entry name" value="GBBH-like_N"/>
    <property type="match status" value="1"/>
</dbReference>
<name>A0A923KS87_9BURK</name>
<dbReference type="InterPro" id="IPR010376">
    <property type="entry name" value="GBBH-like_N"/>
</dbReference>
<evidence type="ECO:0000313" key="6">
    <source>
        <dbReference type="Proteomes" id="UP000627446"/>
    </source>
</evidence>
<evidence type="ECO:0000259" key="4">
    <source>
        <dbReference type="Pfam" id="PF06155"/>
    </source>
</evidence>
<comment type="caution">
    <text evidence="5">The sequence shown here is derived from an EMBL/GenBank/DDBJ whole genome shotgun (WGS) entry which is preliminary data.</text>
</comment>
<gene>
    <name evidence="5" type="ORF">H8K36_06395</name>
</gene>
<protein>
    <submittedName>
        <fullName evidence="5">DUF971 domain-containing protein</fullName>
    </submittedName>
</protein>
<dbReference type="AlphaFoldDB" id="A0A923KS87"/>
<proteinExistence type="predicted"/>
<feature type="region of interest" description="Disordered" evidence="3">
    <location>
        <begin position="125"/>
        <end position="144"/>
    </location>
</feature>
<sequence>MSQLPPPITKTVQASSINARTVSRCLEIGFDDGANFTIPFELMRVYSPSAEVRGHGEGQEVLQVGKRLVSVTGIEPVGHYAIKLLFTDTHETGIFTWPYLYWLGQNQDLLWGDYLARLHAAGYAGESGRDAEPPVIGKSSCGSR</sequence>
<dbReference type="GO" id="GO:0046872">
    <property type="term" value="F:metal ion binding"/>
    <property type="evidence" value="ECO:0007669"/>
    <property type="project" value="UniProtKB-KW"/>
</dbReference>